<comment type="similarity">
    <text evidence="1">Belongs to the class I-like SAM-binding methyltransferase superfamily. NNMT/PNMT/TEMT family.</text>
</comment>
<dbReference type="PANTHER" id="PTHR10867">
    <property type="entry name" value="NNMT/PNMT/TEMT FAMILY MEMBER"/>
    <property type="match status" value="1"/>
</dbReference>
<dbReference type="InterPro" id="IPR000940">
    <property type="entry name" value="NNMT_TEMT_trans"/>
</dbReference>
<organism evidence="5">
    <name type="scientific">Amphimedon queenslandica</name>
    <name type="common">Sponge</name>
    <dbReference type="NCBI Taxonomy" id="400682"/>
    <lineage>
        <taxon>Eukaryota</taxon>
        <taxon>Metazoa</taxon>
        <taxon>Porifera</taxon>
        <taxon>Demospongiae</taxon>
        <taxon>Heteroscleromorpha</taxon>
        <taxon>Haplosclerida</taxon>
        <taxon>Niphatidae</taxon>
        <taxon>Amphimedon</taxon>
    </lineage>
</organism>
<dbReference type="Gene3D" id="3.40.50.150">
    <property type="entry name" value="Vaccinia Virus protein VP39"/>
    <property type="match status" value="1"/>
</dbReference>
<evidence type="ECO:0000256" key="4">
    <source>
        <dbReference type="ARBA" id="ARBA00022691"/>
    </source>
</evidence>
<dbReference type="Pfam" id="PF01234">
    <property type="entry name" value="NNMT_PNMT_TEMT"/>
    <property type="match status" value="1"/>
</dbReference>
<dbReference type="GO" id="GO:0032259">
    <property type="term" value="P:methylation"/>
    <property type="evidence" value="ECO:0007669"/>
    <property type="project" value="UniProtKB-KW"/>
</dbReference>
<dbReference type="GO" id="GO:0005829">
    <property type="term" value="C:cytosol"/>
    <property type="evidence" value="ECO:0007669"/>
    <property type="project" value="TreeGrafter"/>
</dbReference>
<protein>
    <submittedName>
        <fullName evidence="5">Uncharacterized protein</fullName>
    </submittedName>
</protein>
<reference evidence="5" key="1">
    <citation type="submission" date="2017-05" db="UniProtKB">
        <authorList>
            <consortium name="EnsemblMetazoa"/>
        </authorList>
    </citation>
    <scope>IDENTIFICATION</scope>
</reference>
<keyword evidence="2" id="KW-0489">Methyltransferase</keyword>
<sequence length="270" mass="30340">MEASEGYESFDSLAYIKRKYSQMNELIAVPLREMHPIWESLEKEGRKDLKVLDFGCGPIPIYLCSAPRAASEIVFAEYGAGNRDILKLWLDRDVSSPDYTPFFKYVVQDLEGLSDDTSVLERQDDLRRLVKAIVPCDCTKDPPIDHGFNGPYDIINCSLCLAVASTTLEEYSLYLGRLTRMLRLGGRLFLNSIEARDGAKSFTYPTGTDNSQFFNSLSMNEDLLTFVLNENGCKADRICHTYIDSTPGARNYVSPEASAMIFVSATKVKE</sequence>
<name>A0A1X7TFI3_AMPQE</name>
<evidence type="ECO:0000313" key="5">
    <source>
        <dbReference type="EnsemblMetazoa" id="Aqu2.1.13431_001"/>
    </source>
</evidence>
<keyword evidence="4" id="KW-0949">S-adenosyl-L-methionine</keyword>
<evidence type="ECO:0000256" key="3">
    <source>
        <dbReference type="ARBA" id="ARBA00022679"/>
    </source>
</evidence>
<dbReference type="OMA" id="RICHTYI"/>
<evidence type="ECO:0000256" key="2">
    <source>
        <dbReference type="ARBA" id="ARBA00022603"/>
    </source>
</evidence>
<keyword evidence="3" id="KW-0808">Transferase</keyword>
<accession>A0A1X7TFI3</accession>
<dbReference type="PANTHER" id="PTHR10867:SF17">
    <property type="entry name" value="NICOTINAMIDE N-METHYLTRANSFERASE"/>
    <property type="match status" value="1"/>
</dbReference>
<dbReference type="PROSITE" id="PS51681">
    <property type="entry name" value="SAM_MT_NNMT_PNMT_TEMT"/>
    <property type="match status" value="1"/>
</dbReference>
<dbReference type="SUPFAM" id="SSF53335">
    <property type="entry name" value="S-adenosyl-L-methionine-dependent methyltransferases"/>
    <property type="match status" value="1"/>
</dbReference>
<evidence type="ECO:0000256" key="1">
    <source>
        <dbReference type="ARBA" id="ARBA00007996"/>
    </source>
</evidence>
<dbReference type="eggNOG" id="KOG4564">
    <property type="taxonomic scope" value="Eukaryota"/>
</dbReference>
<proteinExistence type="inferred from homology"/>
<dbReference type="AlphaFoldDB" id="A0A1X7TFI3"/>
<dbReference type="InParanoid" id="A0A1X7TFI3"/>
<dbReference type="InterPro" id="IPR029063">
    <property type="entry name" value="SAM-dependent_MTases_sf"/>
</dbReference>
<dbReference type="OrthoDB" id="10050085at2759"/>
<dbReference type="GO" id="GO:0008170">
    <property type="term" value="F:N-methyltransferase activity"/>
    <property type="evidence" value="ECO:0007669"/>
    <property type="project" value="TreeGrafter"/>
</dbReference>
<dbReference type="EnsemblMetazoa" id="Aqu2.1.13431_001">
    <property type="protein sequence ID" value="Aqu2.1.13431_001"/>
    <property type="gene ID" value="Aqu2.1.13431"/>
</dbReference>